<feature type="transmembrane region" description="Helical" evidence="9">
    <location>
        <begin position="315"/>
        <end position="336"/>
    </location>
</feature>
<keyword evidence="2 8" id="KW-0813">Transport</keyword>
<keyword evidence="12" id="KW-1185">Reference proteome</keyword>
<dbReference type="GO" id="GO:0009401">
    <property type="term" value="P:phosphoenolpyruvate-dependent sugar phosphotransferase system"/>
    <property type="evidence" value="ECO:0007669"/>
    <property type="project" value="InterPro"/>
</dbReference>
<dbReference type="GO" id="GO:0005886">
    <property type="term" value="C:plasma membrane"/>
    <property type="evidence" value="ECO:0007669"/>
    <property type="project" value="UniProtKB-SubCell"/>
</dbReference>
<dbReference type="RefSeq" id="WP_176942449.1">
    <property type="nucleotide sequence ID" value="NZ_JABZEC010000003.1"/>
</dbReference>
<dbReference type="AlphaFoldDB" id="A0A850R2P3"/>
<feature type="transmembrane region" description="Helical" evidence="9">
    <location>
        <begin position="420"/>
        <end position="440"/>
    </location>
</feature>
<comment type="subcellular location">
    <subcellularLocation>
        <location evidence="1">Cell membrane</location>
        <topology evidence="1">Multi-pass membrane protein</topology>
    </subcellularLocation>
</comment>
<evidence type="ECO:0000256" key="2">
    <source>
        <dbReference type="ARBA" id="ARBA00022448"/>
    </source>
</evidence>
<dbReference type="NCBIfam" id="TIGR00410">
    <property type="entry name" value="lacE"/>
    <property type="match status" value="1"/>
</dbReference>
<gene>
    <name evidence="11" type="ORF">HU830_03695</name>
</gene>
<evidence type="ECO:0000256" key="6">
    <source>
        <dbReference type="ARBA" id="ARBA00022989"/>
    </source>
</evidence>
<dbReference type="Pfam" id="PF02378">
    <property type="entry name" value="PTS_EIIC"/>
    <property type="match status" value="1"/>
</dbReference>
<evidence type="ECO:0000313" key="11">
    <source>
        <dbReference type="EMBL" id="NVY96281.1"/>
    </source>
</evidence>
<evidence type="ECO:0000313" key="12">
    <source>
        <dbReference type="Proteomes" id="UP000563523"/>
    </source>
</evidence>
<feature type="domain" description="PTS EIIC type-3" evidence="10">
    <location>
        <begin position="8"/>
        <end position="440"/>
    </location>
</feature>
<feature type="transmembrane region" description="Helical" evidence="9">
    <location>
        <begin position="31"/>
        <end position="52"/>
    </location>
</feature>
<name>A0A850R2P3_9LACO</name>
<dbReference type="PANTHER" id="PTHR33989">
    <property type="match status" value="1"/>
</dbReference>
<dbReference type="InterPro" id="IPR004501">
    <property type="entry name" value="PTS_EIIC_3"/>
</dbReference>
<keyword evidence="7 8" id="KW-0472">Membrane</keyword>
<feature type="transmembrane region" description="Helical" evidence="9">
    <location>
        <begin position="107"/>
        <end position="125"/>
    </location>
</feature>
<reference evidence="11 12" key="1">
    <citation type="submission" date="2020-06" db="EMBL/GenBank/DDBJ databases">
        <authorList>
            <person name="Kang J."/>
        </authorList>
    </citation>
    <scope>NUCLEOTIDE SEQUENCE [LARGE SCALE GENOMIC DNA]</scope>
    <source>
        <strain evidence="11 12">DCY120</strain>
    </source>
</reference>
<proteinExistence type="predicted"/>
<feature type="transmembrane region" description="Helical" evidence="9">
    <location>
        <begin position="72"/>
        <end position="95"/>
    </location>
</feature>
<dbReference type="EMBL" id="JABZEC010000003">
    <property type="protein sequence ID" value="NVY96281.1"/>
    <property type="molecule type" value="Genomic_DNA"/>
</dbReference>
<evidence type="ECO:0000256" key="3">
    <source>
        <dbReference type="ARBA" id="ARBA00022475"/>
    </source>
</evidence>
<feature type="transmembrane region" description="Helical" evidence="9">
    <location>
        <begin position="164"/>
        <end position="187"/>
    </location>
</feature>
<comment type="caution">
    <text evidence="11">The sequence shown here is derived from an EMBL/GenBank/DDBJ whole genome shotgun (WGS) entry which is preliminary data.</text>
</comment>
<evidence type="ECO:0000256" key="5">
    <source>
        <dbReference type="ARBA" id="ARBA00022692"/>
    </source>
</evidence>
<keyword evidence="6 9" id="KW-1133">Transmembrane helix</keyword>
<feature type="transmembrane region" description="Helical" evidence="9">
    <location>
        <begin position="248"/>
        <end position="271"/>
    </location>
</feature>
<accession>A0A850R2P3</accession>
<sequence length="453" mass="48843">MNGVINWLNKYLVPVAVKIGSIRWLVALRDAFIAIMPATMAGSVATVLNALLRDIPTKFGWTGFVDAMQPVIAVNGQVWTGSLAVLGLIFSFMFGYQLGKGYKAEPIAAGIVTLGTFLMSLPQSFSLTLSKALTSGDAKILTKAGAVVDGKTVTGYGYFSFSNYFGANGFFTVMIMGGIAASIYIYLMHKNITIKMPDSVPPAIAAAFTGIIPATVALYVSGIITYLFNTYAKLSVIEFISKTIQDPLLHLSQGYGAVLLMTVLVQVFWFFGIHGTNVLGPVLDAIWLTAQIANTNAFNAGKALPYTWTRNAFDLYAWIGGAGSTLLLLIAILIFSKRDDQRAVAKVAIAPGFFNVNEPVMFGLPVVLDAIYFIPFVLAPVVMVSIAYFALSAGWVSPIKAQIVWSMPPILNSLVGTMDWRAPILQIVNAIIGFLIYVPFVKAANKVNVKDVQ</sequence>
<organism evidence="11 12">
    <name type="scientific">Bombilactobacillus apium</name>
    <dbReference type="NCBI Taxonomy" id="2675299"/>
    <lineage>
        <taxon>Bacteria</taxon>
        <taxon>Bacillati</taxon>
        <taxon>Bacillota</taxon>
        <taxon>Bacilli</taxon>
        <taxon>Lactobacillales</taxon>
        <taxon>Lactobacillaceae</taxon>
        <taxon>Bombilactobacillus</taxon>
    </lineage>
</organism>
<feature type="transmembrane region" description="Helical" evidence="9">
    <location>
        <begin position="199"/>
        <end position="228"/>
    </location>
</feature>
<dbReference type="GO" id="GO:1902815">
    <property type="term" value="P:N,N'-diacetylchitobiose import"/>
    <property type="evidence" value="ECO:0007669"/>
    <property type="project" value="TreeGrafter"/>
</dbReference>
<evidence type="ECO:0000259" key="10">
    <source>
        <dbReference type="PROSITE" id="PS51105"/>
    </source>
</evidence>
<dbReference type="PIRSF" id="PIRSF006351">
    <property type="entry name" value="PTS_EIIC-Cellobiose"/>
    <property type="match status" value="1"/>
</dbReference>
<keyword evidence="5 9" id="KW-0812">Transmembrane</keyword>
<dbReference type="Proteomes" id="UP000563523">
    <property type="component" value="Unassembled WGS sequence"/>
</dbReference>
<keyword evidence="3 8" id="KW-1003">Cell membrane</keyword>
<evidence type="ECO:0000256" key="9">
    <source>
        <dbReference type="SAM" id="Phobius"/>
    </source>
</evidence>
<dbReference type="PANTHER" id="PTHR33989:SF4">
    <property type="entry name" value="PTS SYSTEM N,N'-DIACETYLCHITOBIOSE-SPECIFIC EIIC COMPONENT"/>
    <property type="match status" value="1"/>
</dbReference>
<dbReference type="PROSITE" id="PS51105">
    <property type="entry name" value="PTS_EIIC_TYPE_3"/>
    <property type="match status" value="1"/>
</dbReference>
<evidence type="ECO:0000256" key="8">
    <source>
        <dbReference type="PIRNR" id="PIRNR006351"/>
    </source>
</evidence>
<dbReference type="InterPro" id="IPR051088">
    <property type="entry name" value="PTS_Sugar-EIIC/EIIB"/>
</dbReference>
<evidence type="ECO:0000256" key="1">
    <source>
        <dbReference type="ARBA" id="ARBA00004651"/>
    </source>
</evidence>
<evidence type="ECO:0000256" key="7">
    <source>
        <dbReference type="ARBA" id="ARBA00023136"/>
    </source>
</evidence>
<dbReference type="InterPro" id="IPR003352">
    <property type="entry name" value="PTS_EIIC"/>
</dbReference>
<dbReference type="GO" id="GO:0008982">
    <property type="term" value="F:protein-N(PI)-phosphohistidine-sugar phosphotransferase activity"/>
    <property type="evidence" value="ECO:0007669"/>
    <property type="project" value="UniProtKB-UniRule"/>
</dbReference>
<evidence type="ECO:0000256" key="4">
    <source>
        <dbReference type="ARBA" id="ARBA00022597"/>
    </source>
</evidence>
<protein>
    <recommendedName>
        <fullName evidence="8">Permease IIC component</fullName>
    </recommendedName>
</protein>
<comment type="function">
    <text evidence="8">The phosphoenolpyruvate-dependent sugar phosphotransferase system (PTS), a major carbohydrate active -transport system, catalyzes the phosphorylation of incoming sugar substrates concomitant with their translocation across the cell membrane.</text>
</comment>
<keyword evidence="4 8" id="KW-0762">Sugar transport</keyword>
<feature type="transmembrane region" description="Helical" evidence="9">
    <location>
        <begin position="370"/>
        <end position="391"/>
    </location>
</feature>
<dbReference type="InterPro" id="IPR004796">
    <property type="entry name" value="PTS_IIC_cello"/>
</dbReference>